<gene>
    <name evidence="3" type="primary">LOC110783652</name>
</gene>
<evidence type="ECO:0000313" key="3">
    <source>
        <dbReference type="RefSeq" id="XP_021843715.1"/>
    </source>
</evidence>
<dbReference type="PANTHER" id="PTHR31642">
    <property type="entry name" value="TRICHOTHECENE 3-O-ACETYLTRANSFERASE"/>
    <property type="match status" value="1"/>
</dbReference>
<dbReference type="Proteomes" id="UP000813463">
    <property type="component" value="Chromosome 2"/>
</dbReference>
<keyword evidence="2" id="KW-1185">Reference proteome</keyword>
<dbReference type="Gene3D" id="3.30.559.10">
    <property type="entry name" value="Chloramphenicol acetyltransferase-like domain"/>
    <property type="match status" value="2"/>
</dbReference>
<reference evidence="3" key="2">
    <citation type="submission" date="2025-08" db="UniProtKB">
        <authorList>
            <consortium name="RefSeq"/>
        </authorList>
    </citation>
    <scope>IDENTIFICATION</scope>
    <source>
        <tissue evidence="3">Leaf</tissue>
    </source>
</reference>
<protein>
    <submittedName>
        <fullName evidence="3">Protein ECERIFERUM 2</fullName>
    </submittedName>
</protein>
<dbReference type="GeneID" id="110783652"/>
<dbReference type="GO" id="GO:0016747">
    <property type="term" value="F:acyltransferase activity, transferring groups other than amino-acyl groups"/>
    <property type="evidence" value="ECO:0000318"/>
    <property type="project" value="GO_Central"/>
</dbReference>
<dbReference type="PANTHER" id="PTHR31642:SF259">
    <property type="entry name" value="PROTEIN ECERIFERUM 2"/>
    <property type="match status" value="1"/>
</dbReference>
<dbReference type="RefSeq" id="XP_021843715.1">
    <property type="nucleotide sequence ID" value="XM_021988023.2"/>
</dbReference>
<proteinExistence type="inferred from homology"/>
<dbReference type="Pfam" id="PF02458">
    <property type="entry name" value="Transferase"/>
    <property type="match status" value="1"/>
</dbReference>
<organism evidence="2 3">
    <name type="scientific">Spinacia oleracea</name>
    <name type="common">Spinach</name>
    <dbReference type="NCBI Taxonomy" id="3562"/>
    <lineage>
        <taxon>Eukaryota</taxon>
        <taxon>Viridiplantae</taxon>
        <taxon>Streptophyta</taxon>
        <taxon>Embryophyta</taxon>
        <taxon>Tracheophyta</taxon>
        <taxon>Spermatophyta</taxon>
        <taxon>Magnoliopsida</taxon>
        <taxon>eudicotyledons</taxon>
        <taxon>Gunneridae</taxon>
        <taxon>Pentapetalae</taxon>
        <taxon>Caryophyllales</taxon>
        <taxon>Chenopodiaceae</taxon>
        <taxon>Chenopodioideae</taxon>
        <taxon>Anserineae</taxon>
        <taxon>Spinacia</taxon>
    </lineage>
</organism>
<dbReference type="AlphaFoldDB" id="A0A9R0JQT9"/>
<dbReference type="InterPro" id="IPR050317">
    <property type="entry name" value="Plant_Fungal_Acyltransferase"/>
</dbReference>
<comment type="similarity">
    <text evidence="1">Belongs to the plant acyltransferase family.</text>
</comment>
<reference evidence="2" key="1">
    <citation type="journal article" date="2021" name="Nat. Commun.">
        <title>Genomic analyses provide insights into spinach domestication and the genetic basis of agronomic traits.</title>
        <authorList>
            <person name="Cai X."/>
            <person name="Sun X."/>
            <person name="Xu C."/>
            <person name="Sun H."/>
            <person name="Wang X."/>
            <person name="Ge C."/>
            <person name="Zhang Z."/>
            <person name="Wang Q."/>
            <person name="Fei Z."/>
            <person name="Jiao C."/>
            <person name="Wang Q."/>
        </authorList>
    </citation>
    <scope>NUCLEOTIDE SEQUENCE [LARGE SCALE GENOMIC DNA]</scope>
    <source>
        <strain evidence="2">cv. Varoflay</strain>
    </source>
</reference>
<sequence length="459" mass="51428">MEEKNKKLVYDIKLSSVAPGKITGENKLYNLKGIDLAMKLHYIKALYFFTNPNYNNIINGSNSFISILELKKPMFDWLIAYFMVCGRVRSSFTEDRPTIKLNDAGIRIVEAKSDKTVEEWLAMEGYICNFQDQLVCEDDNGGLGPDLPFSPLVWLQVTWFKCGGISVGLSWAHILGDAFSASEFMNMLGQYMQGSPGQSLTSHHQQPKIICLQDPPQPEYPPPNTTREPVSVKRVNPVGSHWVIPSTNCKIGTFTFNLSPKQVDQLHSRVHGSKMNDNNSTSPCFEVITTIMWKSIAKIRKDLDTNVVTICRPRTTKRHKIVPYNGQVIGTVEVTFSVSSADPMELIQLVVENVVDESDMVEELVNKEMGKHDFVVYGANLTFVDMEEANVYGFEIKGRRPRFASYTIGGIGDKGVIVLLPGPKNGIDGGNGNKLIMTFLPEDEIELLKSELKEEWCIG</sequence>
<dbReference type="OrthoDB" id="1862401at2759"/>
<name>A0A9R0JQT9_SPIOL</name>
<evidence type="ECO:0000256" key="1">
    <source>
        <dbReference type="ARBA" id="ARBA00009861"/>
    </source>
</evidence>
<dbReference type="KEGG" id="soe:110783652"/>
<accession>A0A9R0JQT9</accession>
<dbReference type="InterPro" id="IPR023213">
    <property type="entry name" value="CAT-like_dom_sf"/>
</dbReference>
<evidence type="ECO:0000313" key="2">
    <source>
        <dbReference type="Proteomes" id="UP000813463"/>
    </source>
</evidence>